<dbReference type="STRING" id="162209.IJ22_26270"/>
<evidence type="ECO:0000313" key="2">
    <source>
        <dbReference type="EMBL" id="ALS23000.1"/>
    </source>
</evidence>
<evidence type="ECO:0000259" key="1">
    <source>
        <dbReference type="Pfam" id="PF01243"/>
    </source>
</evidence>
<dbReference type="RefSeq" id="WP_054817880.1">
    <property type="nucleotide sequence ID" value="NZ_BJCS01000004.1"/>
</dbReference>
<organism evidence="2 3">
    <name type="scientific">Paenibacillus naphthalenovorans</name>
    <dbReference type="NCBI Taxonomy" id="162209"/>
    <lineage>
        <taxon>Bacteria</taxon>
        <taxon>Bacillati</taxon>
        <taxon>Bacillota</taxon>
        <taxon>Bacilli</taxon>
        <taxon>Bacillales</taxon>
        <taxon>Paenibacillaceae</taxon>
        <taxon>Paenibacillus</taxon>
    </lineage>
</organism>
<dbReference type="NCBIfam" id="TIGR04025">
    <property type="entry name" value="PPOX_FMN_DR2398"/>
    <property type="match status" value="1"/>
</dbReference>
<dbReference type="SUPFAM" id="SSF50475">
    <property type="entry name" value="FMN-binding split barrel"/>
    <property type="match status" value="1"/>
</dbReference>
<protein>
    <submittedName>
        <fullName evidence="2">Phosphohydrolase</fullName>
    </submittedName>
</protein>
<sequence length="197" mass="22486">MIHELWSQGIVTRADELRDLVGSPHEAVLKKSIAQIDSHVRNYVSMSPLFFLSTANQEGRCDVSPRGDEPGFVKVIDDRHLIYPERPGNRRVDSLLNMLENPYAGMLFIIPGLEEVLRINGRTRITRNEDILTAMQWSEVPQLGVIVEVEECFIHCPRALKKSKVWEAESRPAKKDLPSVNDMFHAHLQMNGFTIQK</sequence>
<dbReference type="PATRIC" id="fig|162209.4.peg.2796"/>
<dbReference type="PANTHER" id="PTHR42815:SF2">
    <property type="entry name" value="FAD-BINDING, PUTATIVE (AFU_ORTHOLOGUE AFUA_6G07600)-RELATED"/>
    <property type="match status" value="1"/>
</dbReference>
<dbReference type="Pfam" id="PF01243">
    <property type="entry name" value="PNPOx_N"/>
    <property type="match status" value="1"/>
</dbReference>
<dbReference type="AlphaFoldDB" id="A0A0U2U9W7"/>
<dbReference type="InterPro" id="IPR024029">
    <property type="entry name" value="Pyridox_Oxase_FMN-dep"/>
</dbReference>
<reference evidence="2 3" key="2">
    <citation type="journal article" date="2016" name="Genome Announc.">
        <title>Complete Genome Sequences of Two Interactive Moderate Thermophiles, Paenibacillus napthalenovorans 32O-Y and Paenibacillus sp. 32O-W.</title>
        <authorList>
            <person name="Butler R.R.III."/>
            <person name="Wang J."/>
            <person name="Stark B.C."/>
            <person name="Pombert J.F."/>
        </authorList>
    </citation>
    <scope>NUCLEOTIDE SEQUENCE [LARGE SCALE GENOMIC DNA]</scope>
    <source>
        <strain evidence="2 3">32O-Y</strain>
    </source>
</reference>
<dbReference type="KEGG" id="pnp:IJ22_26270"/>
<dbReference type="Gene3D" id="2.30.110.10">
    <property type="entry name" value="Electron Transport, Fmn-binding Protein, Chain A"/>
    <property type="match status" value="1"/>
</dbReference>
<name>A0A0U2U9W7_9BACL</name>
<accession>A0A0U2U9W7</accession>
<dbReference type="InterPro" id="IPR011576">
    <property type="entry name" value="Pyridox_Oxase_N"/>
</dbReference>
<evidence type="ECO:0000313" key="3">
    <source>
        <dbReference type="Proteomes" id="UP000061660"/>
    </source>
</evidence>
<reference evidence="3" key="1">
    <citation type="submission" date="2015-12" db="EMBL/GenBank/DDBJ databases">
        <title>Complete genome sequences of two moderately thermophilic Paenibacillus species.</title>
        <authorList>
            <person name="Butler R.III."/>
            <person name="Wang J."/>
            <person name="Stark B.C."/>
            <person name="Pombert J.-F."/>
        </authorList>
    </citation>
    <scope>NUCLEOTIDE SEQUENCE [LARGE SCALE GENOMIC DNA]</scope>
    <source>
        <strain evidence="3">32O-Y</strain>
    </source>
</reference>
<proteinExistence type="predicted"/>
<gene>
    <name evidence="2" type="ORF">IJ22_26270</name>
</gene>
<keyword evidence="2" id="KW-0378">Hydrolase</keyword>
<dbReference type="EMBL" id="CP013652">
    <property type="protein sequence ID" value="ALS23000.1"/>
    <property type="molecule type" value="Genomic_DNA"/>
</dbReference>
<dbReference type="Proteomes" id="UP000061660">
    <property type="component" value="Chromosome"/>
</dbReference>
<dbReference type="PANTHER" id="PTHR42815">
    <property type="entry name" value="FAD-BINDING, PUTATIVE (AFU_ORTHOLOGUE AFUA_6G07600)-RELATED"/>
    <property type="match status" value="1"/>
</dbReference>
<dbReference type="GO" id="GO:0016787">
    <property type="term" value="F:hydrolase activity"/>
    <property type="evidence" value="ECO:0007669"/>
    <property type="project" value="UniProtKB-KW"/>
</dbReference>
<dbReference type="OrthoDB" id="9796486at2"/>
<dbReference type="InterPro" id="IPR012349">
    <property type="entry name" value="Split_barrel_FMN-bd"/>
</dbReference>
<feature type="domain" description="Pyridoxamine 5'-phosphate oxidase N-terminal" evidence="1">
    <location>
        <begin position="38"/>
        <end position="138"/>
    </location>
</feature>
<keyword evidence="3" id="KW-1185">Reference proteome</keyword>